<dbReference type="Proteomes" id="UP000887579">
    <property type="component" value="Unplaced"/>
</dbReference>
<evidence type="ECO:0000313" key="1">
    <source>
        <dbReference type="Proteomes" id="UP000887579"/>
    </source>
</evidence>
<name>A0AC34F8W0_9BILA</name>
<sequence length="383" mass="45736">MSLFFDERVKEQKVDDRAKDKNIVFTFPWIFSFPIQNDGQWMTEGLIAESYMTTSYKMATIHWNVSLTDGYNYILVSNQNSQEYLKDGDCFISYTLFYDSQMRFEFFSSTRIQMEEYRENFRTPEGYMTRFIEGMNNNKFKKCVISVELHLPMKYFCQASFKRSYTDFDDNQISDKFPMDYENDFRFEFLRNGDYTFECLDGIVPAHRNILFSSSSTMKKQLSSPFHHTFGTVMFTVDVIKPIIIFLHSHCFKLPESFNFDYIFRLLKAIEFFEPVQKWDMITKIGEILGEKFVKENHDLNSLLLWLSFNCKCKKYGLGLSNMICSLIANEHYFKWLRMFPETARNADNHLYRETFGQMQLDRIFAYIDQIFGESFFTNIILQ</sequence>
<reference evidence="2" key="1">
    <citation type="submission" date="2022-11" db="UniProtKB">
        <authorList>
            <consortium name="WormBaseParasite"/>
        </authorList>
    </citation>
    <scope>IDENTIFICATION</scope>
</reference>
<proteinExistence type="predicted"/>
<organism evidence="1 2">
    <name type="scientific">Panagrolaimus sp. ES5</name>
    <dbReference type="NCBI Taxonomy" id="591445"/>
    <lineage>
        <taxon>Eukaryota</taxon>
        <taxon>Metazoa</taxon>
        <taxon>Ecdysozoa</taxon>
        <taxon>Nematoda</taxon>
        <taxon>Chromadorea</taxon>
        <taxon>Rhabditida</taxon>
        <taxon>Tylenchina</taxon>
        <taxon>Panagrolaimomorpha</taxon>
        <taxon>Panagrolaimoidea</taxon>
        <taxon>Panagrolaimidae</taxon>
        <taxon>Panagrolaimus</taxon>
    </lineage>
</organism>
<evidence type="ECO:0000313" key="2">
    <source>
        <dbReference type="WBParaSite" id="ES5_v2.g13524.t1"/>
    </source>
</evidence>
<dbReference type="WBParaSite" id="ES5_v2.g13524.t1">
    <property type="protein sequence ID" value="ES5_v2.g13524.t1"/>
    <property type="gene ID" value="ES5_v2.g13524"/>
</dbReference>
<protein>
    <submittedName>
        <fullName evidence="2">BTB domain-containing protein</fullName>
    </submittedName>
</protein>
<accession>A0AC34F8W0</accession>